<dbReference type="AlphaFoldDB" id="A0A7R7ZTT4"/>
<evidence type="ECO:0000313" key="2">
    <source>
        <dbReference type="EMBL" id="BCR92807.1"/>
    </source>
</evidence>
<feature type="region of interest" description="Disordered" evidence="1">
    <location>
        <begin position="1"/>
        <end position="134"/>
    </location>
</feature>
<proteinExistence type="predicted"/>
<evidence type="ECO:0000256" key="1">
    <source>
        <dbReference type="SAM" id="MobiDB-lite"/>
    </source>
</evidence>
<dbReference type="Pfam" id="PF09428">
    <property type="entry name" value="DUF2011"/>
    <property type="match status" value="1"/>
</dbReference>
<keyword evidence="3" id="KW-1185">Reference proteome</keyword>
<protein>
    <submittedName>
        <fullName evidence="2">Uncharacterized protein</fullName>
    </submittedName>
</protein>
<dbReference type="RefSeq" id="XP_043141320.1">
    <property type="nucleotide sequence ID" value="XM_043284107.1"/>
</dbReference>
<evidence type="ECO:0000313" key="3">
    <source>
        <dbReference type="Proteomes" id="UP000637239"/>
    </source>
</evidence>
<reference evidence="2" key="1">
    <citation type="submission" date="2021-01" db="EMBL/GenBank/DDBJ databases">
        <authorList>
            <consortium name="Aspergillus chevalieri M1 genome sequencing consortium"/>
            <person name="Kazuki M."/>
            <person name="Futagami T."/>
        </authorList>
    </citation>
    <scope>NUCLEOTIDE SEQUENCE</scope>
    <source>
        <strain evidence="2">M1</strain>
    </source>
</reference>
<dbReference type="EMBL" id="AP024423">
    <property type="protein sequence ID" value="BCR92807.1"/>
    <property type="molecule type" value="Genomic_DNA"/>
</dbReference>
<organism evidence="2 3">
    <name type="scientific">Aspergillus chevalieri</name>
    <name type="common">Eurotium chevalieri</name>
    <dbReference type="NCBI Taxonomy" id="182096"/>
    <lineage>
        <taxon>Eukaryota</taxon>
        <taxon>Fungi</taxon>
        <taxon>Dikarya</taxon>
        <taxon>Ascomycota</taxon>
        <taxon>Pezizomycotina</taxon>
        <taxon>Eurotiomycetes</taxon>
        <taxon>Eurotiomycetidae</taxon>
        <taxon>Eurotiales</taxon>
        <taxon>Aspergillaceae</taxon>
        <taxon>Aspergillus</taxon>
        <taxon>Aspergillus subgen. Aspergillus</taxon>
    </lineage>
</organism>
<feature type="compositionally biased region" description="Basic and acidic residues" evidence="1">
    <location>
        <begin position="1"/>
        <end position="17"/>
    </location>
</feature>
<accession>A0A7R7ZTT4</accession>
<sequence length="313" mass="35170">MFEIPEAKRVRRDDILSRESSSPSPSPPPEIAYQNGHQRLAELLNFNVDVFAPEQTTAATENPEPTETNNSEQKGGEDEEQEFEFRLFSAPKPSTTTPIAPQKDQKRDESGASQTQKLRIRVRSPTPGPADLSEGRFVNPFRGWRYYFTTPGLLSGSKENKVEDEELGLKRRQFKDVAVTGEHMLGWASVQPWPGCHLPWRVIHLKRQHTKLPRDSSIPATAVYTTDPSTTRTPKSHKKPGKKRRIQLRKRVTAAETAKQADAEKRNRKNRERKIKRRQKAREQKAAAAVANGEDPDVVMADGGGDDSSGGEE</sequence>
<feature type="compositionally biased region" description="Basic residues" evidence="1">
    <location>
        <begin position="266"/>
        <end position="280"/>
    </location>
</feature>
<feature type="compositionally biased region" description="Polar residues" evidence="1">
    <location>
        <begin position="223"/>
        <end position="233"/>
    </location>
</feature>
<feature type="compositionally biased region" description="Gly residues" evidence="1">
    <location>
        <begin position="302"/>
        <end position="313"/>
    </location>
</feature>
<gene>
    <name evidence="2" type="ORF">ACHE_80707A</name>
</gene>
<dbReference type="GeneID" id="66987156"/>
<name>A0A7R7ZTT4_ASPCH</name>
<dbReference type="KEGG" id="ache:ACHE_80707A"/>
<feature type="compositionally biased region" description="Basic residues" evidence="1">
    <location>
        <begin position="234"/>
        <end position="252"/>
    </location>
</feature>
<feature type="region of interest" description="Disordered" evidence="1">
    <location>
        <begin position="209"/>
        <end position="313"/>
    </location>
</feature>
<feature type="compositionally biased region" description="Low complexity" evidence="1">
    <location>
        <begin position="52"/>
        <end position="72"/>
    </location>
</feature>
<reference evidence="2" key="2">
    <citation type="submission" date="2021-02" db="EMBL/GenBank/DDBJ databases">
        <title>Aspergillus chevalieri M1 genome sequence.</title>
        <authorList>
            <person name="Kadooka C."/>
            <person name="Mori K."/>
            <person name="Futagami T."/>
        </authorList>
    </citation>
    <scope>NUCLEOTIDE SEQUENCE</scope>
    <source>
        <strain evidence="2">M1</strain>
    </source>
</reference>
<dbReference type="InterPro" id="IPR018555">
    <property type="entry name" value="C630.06c-like"/>
</dbReference>
<dbReference type="Proteomes" id="UP000637239">
    <property type="component" value="Chromosome 8"/>
</dbReference>